<dbReference type="RefSeq" id="WP_184217864.1">
    <property type="nucleotide sequence ID" value="NZ_JACHIP010000004.1"/>
</dbReference>
<proteinExistence type="predicted"/>
<gene>
    <name evidence="2" type="ORF">HDF16_003014</name>
</gene>
<organism evidence="2 3">
    <name type="scientific">Granulicella aggregans</name>
    <dbReference type="NCBI Taxonomy" id="474949"/>
    <lineage>
        <taxon>Bacteria</taxon>
        <taxon>Pseudomonadati</taxon>
        <taxon>Acidobacteriota</taxon>
        <taxon>Terriglobia</taxon>
        <taxon>Terriglobales</taxon>
        <taxon>Acidobacteriaceae</taxon>
        <taxon>Granulicella</taxon>
    </lineage>
</organism>
<evidence type="ECO:0008006" key="4">
    <source>
        <dbReference type="Google" id="ProtNLM"/>
    </source>
</evidence>
<dbReference type="PANTHER" id="PTHR41244">
    <property type="entry name" value="RHAMNAN SYNTHESIS F"/>
    <property type="match status" value="1"/>
</dbReference>
<dbReference type="PANTHER" id="PTHR41244:SF1">
    <property type="entry name" value="GLYCOSYLTRANSFERASE"/>
    <property type="match status" value="1"/>
</dbReference>
<name>A0A7W7ZE83_9BACT</name>
<dbReference type="Pfam" id="PF14307">
    <property type="entry name" value="Glyco_tran_WbsX"/>
    <property type="match status" value="1"/>
</dbReference>
<protein>
    <recommendedName>
        <fullName evidence="4">Glycosyltransferase WbsX</fullName>
    </recommendedName>
</protein>
<keyword evidence="3" id="KW-1185">Reference proteome</keyword>
<feature type="signal peptide" evidence="1">
    <location>
        <begin position="1"/>
        <end position="24"/>
    </location>
</feature>
<dbReference type="AlphaFoldDB" id="A0A7W7ZE83"/>
<dbReference type="Gene3D" id="3.20.20.80">
    <property type="entry name" value="Glycosidases"/>
    <property type="match status" value="1"/>
</dbReference>
<comment type="caution">
    <text evidence="2">The sequence shown here is derived from an EMBL/GenBank/DDBJ whole genome shotgun (WGS) entry which is preliminary data.</text>
</comment>
<evidence type="ECO:0000313" key="3">
    <source>
        <dbReference type="Proteomes" id="UP000540989"/>
    </source>
</evidence>
<accession>A0A7W7ZE83</accession>
<reference evidence="2 3" key="1">
    <citation type="submission" date="2020-08" db="EMBL/GenBank/DDBJ databases">
        <title>Genomic Encyclopedia of Type Strains, Phase IV (KMG-V): Genome sequencing to study the core and pangenomes of soil and plant-associated prokaryotes.</title>
        <authorList>
            <person name="Whitman W."/>
        </authorList>
    </citation>
    <scope>NUCLEOTIDE SEQUENCE [LARGE SCALE GENOMIC DNA]</scope>
    <source>
        <strain evidence="2 3">M8UP14</strain>
    </source>
</reference>
<sequence>MKRRSFITSALGAGLASGIPDSLAAQTLASNHIAKPVFASLPNALVGEAAVDGYFTDQKLHEALGTSTLAKPKDVQVVVYNFPSWHPSPFMEARFGKGWTEFDALRNARPLFPGHTMPHYPLWGYYDESDPVWAAKEVDLAADHGVDAWLIDWYWHEGTQFYEEQLEQGLLKAPNRDRLKFAVMWANHDWKNVYPARSPDLAAPLLPQVHTLADFERVADYCAEHYFSQSNYLHIDGAPLFAIFDAGKVIQQLGKDGLKRALETMRQRGAALGFPRLHLQLCSGYDSIAGDLAAFGVDSATQYGTFGWTYGAKPPGSRIPYGVGASEGIASWKAMREKVSVPFYPCCQVGWDDSPRFEEFASIAINRSPDQFERVVRAARHIVASDKHSKFIYVAAWNEWTEDHVLLPDTTWGYSYLEALKRAIKD</sequence>
<feature type="chain" id="PRO_5031497143" description="Glycosyltransferase WbsX" evidence="1">
    <location>
        <begin position="25"/>
        <end position="426"/>
    </location>
</feature>
<dbReference type="Proteomes" id="UP000540989">
    <property type="component" value="Unassembled WGS sequence"/>
</dbReference>
<dbReference type="InterPro" id="IPR032719">
    <property type="entry name" value="WbsX"/>
</dbReference>
<evidence type="ECO:0000256" key="1">
    <source>
        <dbReference type="SAM" id="SignalP"/>
    </source>
</evidence>
<evidence type="ECO:0000313" key="2">
    <source>
        <dbReference type="EMBL" id="MBB5058300.1"/>
    </source>
</evidence>
<dbReference type="EMBL" id="JACHIP010000004">
    <property type="protein sequence ID" value="MBB5058300.1"/>
    <property type="molecule type" value="Genomic_DNA"/>
</dbReference>
<keyword evidence="1" id="KW-0732">Signal</keyword>